<organism evidence="2 3">
    <name type="scientific">Linnemannia exigua</name>
    <dbReference type="NCBI Taxonomy" id="604196"/>
    <lineage>
        <taxon>Eukaryota</taxon>
        <taxon>Fungi</taxon>
        <taxon>Fungi incertae sedis</taxon>
        <taxon>Mucoromycota</taxon>
        <taxon>Mortierellomycotina</taxon>
        <taxon>Mortierellomycetes</taxon>
        <taxon>Mortierellales</taxon>
        <taxon>Mortierellaceae</taxon>
        <taxon>Linnemannia</taxon>
    </lineage>
</organism>
<reference evidence="2" key="1">
    <citation type="journal article" date="2020" name="Fungal Divers.">
        <title>Resolving the Mortierellaceae phylogeny through synthesis of multi-gene phylogenetics and phylogenomics.</title>
        <authorList>
            <person name="Vandepol N."/>
            <person name="Liber J."/>
            <person name="Desiro A."/>
            <person name="Na H."/>
            <person name="Kennedy M."/>
            <person name="Barry K."/>
            <person name="Grigoriev I.V."/>
            <person name="Miller A.N."/>
            <person name="O'Donnell K."/>
            <person name="Stajich J.E."/>
            <person name="Bonito G."/>
        </authorList>
    </citation>
    <scope>NUCLEOTIDE SEQUENCE</scope>
    <source>
        <strain evidence="2">NRRL 28262</strain>
    </source>
</reference>
<sequence>MRFASAIVAAAVAAIASAQIVYPFAPEGPCVAACTDSVGKALFPLYDDVNANGPFFFASLGYTFNRGSPTTITFMSQAGTCMNTCPMSEQDAYRASYYPKYNWYQTNKPATGLRRA</sequence>
<accession>A0AAD4D591</accession>
<name>A0AAD4D591_9FUNG</name>
<comment type="caution">
    <text evidence="2">The sequence shown here is derived from an EMBL/GenBank/DDBJ whole genome shotgun (WGS) entry which is preliminary data.</text>
</comment>
<keyword evidence="1" id="KW-0732">Signal</keyword>
<keyword evidence="3" id="KW-1185">Reference proteome</keyword>
<evidence type="ECO:0000313" key="3">
    <source>
        <dbReference type="Proteomes" id="UP001194580"/>
    </source>
</evidence>
<evidence type="ECO:0008006" key="4">
    <source>
        <dbReference type="Google" id="ProtNLM"/>
    </source>
</evidence>
<dbReference type="Proteomes" id="UP001194580">
    <property type="component" value="Unassembled WGS sequence"/>
</dbReference>
<feature type="chain" id="PRO_5041897054" description="Secreted protein" evidence="1">
    <location>
        <begin position="19"/>
        <end position="116"/>
    </location>
</feature>
<feature type="signal peptide" evidence="1">
    <location>
        <begin position="1"/>
        <end position="18"/>
    </location>
</feature>
<dbReference type="AlphaFoldDB" id="A0AAD4D591"/>
<dbReference type="EMBL" id="JAAAIL010001562">
    <property type="protein sequence ID" value="KAG0268104.1"/>
    <property type="molecule type" value="Genomic_DNA"/>
</dbReference>
<gene>
    <name evidence="2" type="ORF">BGZ95_002621</name>
</gene>
<proteinExistence type="predicted"/>
<protein>
    <recommendedName>
        <fullName evidence="4">Secreted protein</fullName>
    </recommendedName>
</protein>
<evidence type="ECO:0000313" key="2">
    <source>
        <dbReference type="EMBL" id="KAG0268104.1"/>
    </source>
</evidence>
<evidence type="ECO:0000256" key="1">
    <source>
        <dbReference type="SAM" id="SignalP"/>
    </source>
</evidence>